<proteinExistence type="predicted"/>
<dbReference type="RefSeq" id="WP_338531668.1">
    <property type="nucleotide sequence ID" value="NZ_CP030941.1"/>
</dbReference>
<accession>A0ABY5MNF4</accession>
<name>A0ABY5MNF4_9HYPH</name>
<protein>
    <submittedName>
        <fullName evidence="1">Uncharacterized protein</fullName>
    </submittedName>
</protein>
<dbReference type="Proteomes" id="UP001342418">
    <property type="component" value="Chromosome"/>
</dbReference>
<evidence type="ECO:0000313" key="2">
    <source>
        <dbReference type="Proteomes" id="UP001342418"/>
    </source>
</evidence>
<sequence length="58" mass="6526">MGNALERIQRAQEIMTKIGPHMPVEDQLREIKKILAFVLTELTDHALAARKQDGAAEK</sequence>
<dbReference type="EMBL" id="CP030941">
    <property type="protein sequence ID" value="UUP19523.1"/>
    <property type="molecule type" value="Genomic_DNA"/>
</dbReference>
<gene>
    <name evidence="1" type="ORF">NTH_04026</name>
</gene>
<keyword evidence="2" id="KW-1185">Reference proteome</keyword>
<organism evidence="1 2">
    <name type="scientific">Nitratireductor thuwali</name>
    <dbReference type="NCBI Taxonomy" id="2267699"/>
    <lineage>
        <taxon>Bacteria</taxon>
        <taxon>Pseudomonadati</taxon>
        <taxon>Pseudomonadota</taxon>
        <taxon>Alphaproteobacteria</taxon>
        <taxon>Hyphomicrobiales</taxon>
        <taxon>Phyllobacteriaceae</taxon>
        <taxon>Nitratireductor</taxon>
    </lineage>
</organism>
<evidence type="ECO:0000313" key="1">
    <source>
        <dbReference type="EMBL" id="UUP19523.1"/>
    </source>
</evidence>
<reference evidence="1 2" key="1">
    <citation type="submission" date="2018-07" db="EMBL/GenBank/DDBJ databases">
        <title>Genome sequence of Nitratireductor thuwali#1536.</title>
        <authorList>
            <person name="Michoud G."/>
            <person name="Merlino G."/>
            <person name="Sefrji F.O."/>
            <person name="Daffonchio D."/>
        </authorList>
    </citation>
    <scope>NUCLEOTIDE SEQUENCE [LARGE SCALE GENOMIC DNA]</scope>
    <source>
        <strain evidence="2">Nit1536</strain>
    </source>
</reference>